<dbReference type="AlphaFoldDB" id="A0A1J5RN98"/>
<dbReference type="SMART" id="SM00862">
    <property type="entry name" value="Trans_reg_C"/>
    <property type="match status" value="1"/>
</dbReference>
<accession>A0A1J5RN98</accession>
<dbReference type="CDD" id="cd00383">
    <property type="entry name" value="trans_reg_C"/>
    <property type="match status" value="1"/>
</dbReference>
<comment type="caution">
    <text evidence="3">The sequence shown here is derived from an EMBL/GenBank/DDBJ whole genome shotgun (WGS) entry which is preliminary data.</text>
</comment>
<keyword evidence="1" id="KW-0238">DNA-binding</keyword>
<dbReference type="Gene3D" id="1.10.10.10">
    <property type="entry name" value="Winged helix-like DNA-binding domain superfamily/Winged helix DNA-binding domain"/>
    <property type="match status" value="1"/>
</dbReference>
<dbReference type="InterPro" id="IPR036388">
    <property type="entry name" value="WH-like_DNA-bd_sf"/>
</dbReference>
<organism evidence="3">
    <name type="scientific">mine drainage metagenome</name>
    <dbReference type="NCBI Taxonomy" id="410659"/>
    <lineage>
        <taxon>unclassified sequences</taxon>
        <taxon>metagenomes</taxon>
        <taxon>ecological metagenomes</taxon>
    </lineage>
</organism>
<dbReference type="InterPro" id="IPR016032">
    <property type="entry name" value="Sig_transdc_resp-reg_C-effctor"/>
</dbReference>
<evidence type="ECO:0000256" key="1">
    <source>
        <dbReference type="ARBA" id="ARBA00023125"/>
    </source>
</evidence>
<evidence type="ECO:0000313" key="3">
    <source>
        <dbReference type="EMBL" id="OIQ89589.1"/>
    </source>
</evidence>
<protein>
    <submittedName>
        <fullName evidence="3">KDP operon transcriptional regulatory protein KdpE</fullName>
    </submittedName>
</protein>
<dbReference type="GO" id="GO:0003677">
    <property type="term" value="F:DNA binding"/>
    <property type="evidence" value="ECO:0007669"/>
    <property type="project" value="UniProtKB-KW"/>
</dbReference>
<reference evidence="3" key="1">
    <citation type="submission" date="2016-10" db="EMBL/GenBank/DDBJ databases">
        <title>Sequence of Gallionella enrichment culture.</title>
        <authorList>
            <person name="Poehlein A."/>
            <person name="Muehling M."/>
            <person name="Daniel R."/>
        </authorList>
    </citation>
    <scope>NUCLEOTIDE SEQUENCE</scope>
</reference>
<dbReference type="EMBL" id="MLJW01000324">
    <property type="protein sequence ID" value="OIQ89589.1"/>
    <property type="molecule type" value="Genomic_DNA"/>
</dbReference>
<dbReference type="GO" id="GO:0006355">
    <property type="term" value="P:regulation of DNA-templated transcription"/>
    <property type="evidence" value="ECO:0007669"/>
    <property type="project" value="InterPro"/>
</dbReference>
<dbReference type="SUPFAM" id="SSF46894">
    <property type="entry name" value="C-terminal effector domain of the bipartite response regulators"/>
    <property type="match status" value="1"/>
</dbReference>
<gene>
    <name evidence="3" type="primary">kdpE_11</name>
    <name evidence="3" type="ORF">GALL_285160</name>
</gene>
<evidence type="ECO:0000259" key="2">
    <source>
        <dbReference type="PROSITE" id="PS51755"/>
    </source>
</evidence>
<dbReference type="Pfam" id="PF00486">
    <property type="entry name" value="Trans_reg_C"/>
    <property type="match status" value="1"/>
</dbReference>
<dbReference type="InterPro" id="IPR001867">
    <property type="entry name" value="OmpR/PhoB-type_DNA-bd"/>
</dbReference>
<proteinExistence type="predicted"/>
<dbReference type="PROSITE" id="PS51755">
    <property type="entry name" value="OMPR_PHOB"/>
    <property type="match status" value="1"/>
</dbReference>
<sequence length="69" mass="8054">MNFGDVQVKHPGNVVTQRQLLREVWGPNAVDHAHYLRIYMGRLCHRLEEDPARPRHFVTESGVGYRFVP</sequence>
<feature type="domain" description="OmpR/PhoB-type" evidence="2">
    <location>
        <begin position="1"/>
        <end position="69"/>
    </location>
</feature>
<dbReference type="GO" id="GO:0000160">
    <property type="term" value="P:phosphorelay signal transduction system"/>
    <property type="evidence" value="ECO:0007669"/>
    <property type="project" value="InterPro"/>
</dbReference>
<name>A0A1J5RN98_9ZZZZ</name>